<comment type="caution">
    <text evidence="2">The sequence shown here is derived from an EMBL/GenBank/DDBJ whole genome shotgun (WGS) entry which is preliminary data.</text>
</comment>
<evidence type="ECO:0000313" key="3">
    <source>
        <dbReference type="Proteomes" id="UP000195139"/>
    </source>
</evidence>
<dbReference type="EMBL" id="NGLE02000001">
    <property type="protein sequence ID" value="MEI5994305.1"/>
    <property type="molecule type" value="Genomic_DNA"/>
</dbReference>
<accession>A0A242CFT0</accession>
<evidence type="ECO:0000313" key="2">
    <source>
        <dbReference type="EMBL" id="OTO08780.1"/>
    </source>
</evidence>
<dbReference type="Proteomes" id="UP000195139">
    <property type="component" value="Unassembled WGS sequence"/>
</dbReference>
<dbReference type="AlphaFoldDB" id="A0A242CFT0"/>
<reference evidence="2" key="1">
    <citation type="submission" date="2017-05" db="EMBL/GenBank/DDBJ databases">
        <title>The Genome Sequence of Enterococcus sp. 4G2_DIV0659.</title>
        <authorList>
            <consortium name="The Broad Institute Genomics Platform"/>
            <consortium name="The Broad Institute Genomic Center for Infectious Diseases"/>
            <person name="Earl A."/>
            <person name="Manson A."/>
            <person name="Schwartman J."/>
            <person name="Gilmore M."/>
            <person name="Abouelleil A."/>
            <person name="Cao P."/>
            <person name="Chapman S."/>
            <person name="Cusick C."/>
            <person name="Shea T."/>
            <person name="Young S."/>
            <person name="Neafsey D."/>
            <person name="Nusbaum C."/>
            <person name="Birren B."/>
        </authorList>
    </citation>
    <scope>NUCLEOTIDE SEQUENCE [LARGE SCALE GENOMIC DNA]</scope>
    <source>
        <strain evidence="2">4G2_DIV0659</strain>
    </source>
</reference>
<evidence type="ECO:0008006" key="4">
    <source>
        <dbReference type="Google" id="ProtNLM"/>
    </source>
</evidence>
<dbReference type="EMBL" id="NGLE01000002">
    <property type="protein sequence ID" value="OTO08780.1"/>
    <property type="molecule type" value="Genomic_DNA"/>
</dbReference>
<organism evidence="2">
    <name type="scientific">Candidatus Enterococcus mansonii</name>
    <dbReference type="NCBI Taxonomy" id="1834181"/>
    <lineage>
        <taxon>Bacteria</taxon>
        <taxon>Bacillati</taxon>
        <taxon>Bacillota</taxon>
        <taxon>Bacilli</taxon>
        <taxon>Lactobacillales</taxon>
        <taxon>Enterococcaceae</taxon>
        <taxon>Enterococcus</taxon>
    </lineage>
</organism>
<dbReference type="OrthoDB" id="3034936at2"/>
<dbReference type="RefSeq" id="WP_086330694.1">
    <property type="nucleotide sequence ID" value="NZ_NGLE02000001.1"/>
</dbReference>
<gene>
    <name evidence="2" type="ORF">A5880_001780</name>
    <name evidence="1" type="ORF">A5880_001863</name>
</gene>
<protein>
    <recommendedName>
        <fullName evidence="4">Phage protein</fullName>
    </recommendedName>
</protein>
<reference evidence="1 3" key="2">
    <citation type="submission" date="2018-07" db="EMBL/GenBank/DDBJ databases">
        <title>The Genome Sequence of Enterococcus sp. DIV0659b.</title>
        <authorList>
            <consortium name="The Broad Institute Genomics Platform"/>
            <consortium name="The Broad Institute Genomic Center for Infectious Diseases"/>
            <person name="Earl A."/>
            <person name="Manson A."/>
            <person name="Schwartman J."/>
            <person name="Gilmore M."/>
            <person name="Abouelleil A."/>
            <person name="Cao P."/>
            <person name="Chapman S."/>
            <person name="Cusick C."/>
            <person name="Shea T."/>
            <person name="Young S."/>
            <person name="Neafsey D."/>
            <person name="Nusbaum C."/>
            <person name="Birren B."/>
        </authorList>
    </citation>
    <scope>NUCLEOTIDE SEQUENCE [LARGE SCALE GENOMIC DNA]</scope>
    <source>
        <strain evidence="1 3">4G2_DIV0659</strain>
    </source>
</reference>
<dbReference type="STRING" id="1834181.A5880_001780"/>
<sequence>MNFKNLVNEVKKQTSKDYEVCSDIINAYEKYCEEEIKRPFKEDIDTNMIDWISSSTNYDAQTVNVVLVSLVSIVREGLKNKIPFMK</sequence>
<name>A0A242CFT0_9ENTE</name>
<proteinExistence type="predicted"/>
<evidence type="ECO:0000313" key="1">
    <source>
        <dbReference type="EMBL" id="MEI5994305.1"/>
    </source>
</evidence>
<keyword evidence="3" id="KW-1185">Reference proteome</keyword>